<reference evidence="4 5" key="1">
    <citation type="journal article" date="2020" name="Biotechnol. Biofuels">
        <title>New insights from the biogas microbiome by comprehensive genome-resolved metagenomics of nearly 1600 species originating from multiple anaerobic digesters.</title>
        <authorList>
            <person name="Campanaro S."/>
            <person name="Treu L."/>
            <person name="Rodriguez-R L.M."/>
            <person name="Kovalovszki A."/>
            <person name="Ziels R.M."/>
            <person name="Maus I."/>
            <person name="Zhu X."/>
            <person name="Kougias P.G."/>
            <person name="Basile A."/>
            <person name="Luo G."/>
            <person name="Schluter A."/>
            <person name="Konstantinidis K.T."/>
            <person name="Angelidaki I."/>
        </authorList>
    </citation>
    <scope>NUCLEOTIDE SEQUENCE [LARGE SCALE GENOMIC DNA]</scope>
    <source>
        <strain evidence="4">AS27yjCOA_157</strain>
    </source>
</reference>
<sequence length="385" mass="41263">MGVLCGTLLAALVLIESASAGAECASLGGGCDDSNGGWDPMAKLDEIGNVTATQQSAGTNWAKKSREIRWGMNSSQGAEDEKGEENESAVAPDSVPQAEAEEAKDVQIAAPLKLKELQINMTRSLKAREMLLPLDEVDDADDADDADILLDVSENSSLHIEGSIYIPYMEFFLQPGILKQADEVASILGEAGISREDSVVIYGECLPCGGGPSVATYVYWMMKSLGHEKAIVLDGTAEDWATAGGATSGSAEVLPRKEYIPLVNSNHTATFDLVKSGQVQIIDARTPPEFAMGTIPGSVSMPYESVLADKKITGEDRLDMVFMVLNKNQPVVVFTNTGMKGSVVWFALEMMGYDARLYSYQDWMANQQPDLREVDGSGGLNETAI</sequence>
<dbReference type="PANTHER" id="PTHR43855:SF1">
    <property type="entry name" value="THIOSULFATE SULFURTRANSFERASE"/>
    <property type="match status" value="1"/>
</dbReference>
<protein>
    <submittedName>
        <fullName evidence="4">Sulfurtransferase</fullName>
    </submittedName>
</protein>
<name>A0A7K4AIV8_METSH</name>
<feature type="domain" description="Rhodanese" evidence="3">
    <location>
        <begin position="143"/>
        <end position="249"/>
    </location>
</feature>
<organism evidence="4 5">
    <name type="scientific">Methanothrix soehngenii</name>
    <name type="common">Methanosaeta concilii</name>
    <dbReference type="NCBI Taxonomy" id="2223"/>
    <lineage>
        <taxon>Archaea</taxon>
        <taxon>Methanobacteriati</taxon>
        <taxon>Methanobacteriota</taxon>
        <taxon>Stenosarchaea group</taxon>
        <taxon>Methanomicrobia</taxon>
        <taxon>Methanotrichales</taxon>
        <taxon>Methanotrichaceae</taxon>
        <taxon>Methanothrix</taxon>
    </lineage>
</organism>
<feature type="region of interest" description="Disordered" evidence="2">
    <location>
        <begin position="73"/>
        <end position="100"/>
    </location>
</feature>
<dbReference type="SUPFAM" id="SSF52821">
    <property type="entry name" value="Rhodanese/Cell cycle control phosphatase"/>
    <property type="match status" value="2"/>
</dbReference>
<dbReference type="Gene3D" id="3.40.250.10">
    <property type="entry name" value="Rhodanese-like domain"/>
    <property type="match status" value="2"/>
</dbReference>
<dbReference type="InterPro" id="IPR036873">
    <property type="entry name" value="Rhodanese-like_dom_sf"/>
</dbReference>
<dbReference type="GO" id="GO:0016740">
    <property type="term" value="F:transferase activity"/>
    <property type="evidence" value="ECO:0007669"/>
    <property type="project" value="UniProtKB-KW"/>
</dbReference>
<dbReference type="AlphaFoldDB" id="A0A7K4AIV8"/>
<dbReference type="InterPro" id="IPR001763">
    <property type="entry name" value="Rhodanese-like_dom"/>
</dbReference>
<feature type="domain" description="Rhodanese" evidence="3">
    <location>
        <begin position="275"/>
        <end position="372"/>
    </location>
</feature>
<evidence type="ECO:0000259" key="3">
    <source>
        <dbReference type="PROSITE" id="PS50206"/>
    </source>
</evidence>
<dbReference type="PROSITE" id="PS50206">
    <property type="entry name" value="RHODANESE_3"/>
    <property type="match status" value="2"/>
</dbReference>
<comment type="caution">
    <text evidence="4">The sequence shown here is derived from an EMBL/GenBank/DDBJ whole genome shotgun (WGS) entry which is preliminary data.</text>
</comment>
<evidence type="ECO:0000256" key="1">
    <source>
        <dbReference type="ARBA" id="ARBA00022737"/>
    </source>
</evidence>
<dbReference type="EMBL" id="JAAYUN010000124">
    <property type="protein sequence ID" value="NLJ22917.1"/>
    <property type="molecule type" value="Genomic_DNA"/>
</dbReference>
<dbReference type="SMART" id="SM00450">
    <property type="entry name" value="RHOD"/>
    <property type="match status" value="2"/>
</dbReference>
<dbReference type="Pfam" id="PF00581">
    <property type="entry name" value="Rhodanese"/>
    <property type="match status" value="1"/>
</dbReference>
<proteinExistence type="predicted"/>
<keyword evidence="1" id="KW-0677">Repeat</keyword>
<keyword evidence="4" id="KW-0808">Transferase</keyword>
<evidence type="ECO:0000313" key="5">
    <source>
        <dbReference type="Proteomes" id="UP000544742"/>
    </source>
</evidence>
<gene>
    <name evidence="4" type="ORF">GX426_07390</name>
</gene>
<dbReference type="PANTHER" id="PTHR43855">
    <property type="entry name" value="THIOSULFATE SULFURTRANSFERASE"/>
    <property type="match status" value="1"/>
</dbReference>
<accession>A0A7K4AIV8</accession>
<dbReference type="Proteomes" id="UP000544742">
    <property type="component" value="Unassembled WGS sequence"/>
</dbReference>
<dbReference type="InterPro" id="IPR051126">
    <property type="entry name" value="Thiosulfate_sulfurtransferase"/>
</dbReference>
<evidence type="ECO:0000256" key="2">
    <source>
        <dbReference type="SAM" id="MobiDB-lite"/>
    </source>
</evidence>
<evidence type="ECO:0000313" key="4">
    <source>
        <dbReference type="EMBL" id="NLJ22917.1"/>
    </source>
</evidence>